<dbReference type="HOGENOM" id="CLU_065341_2_0_6"/>
<evidence type="ECO:0000313" key="8">
    <source>
        <dbReference type="Proteomes" id="UP000004263"/>
    </source>
</evidence>
<dbReference type="InterPro" id="IPR003682">
    <property type="entry name" value="rRNA_ssu_MeTfrase_G"/>
</dbReference>
<dbReference type="OrthoDB" id="9808773at2"/>
<sequence>MYQALLKTGLKKLQIELSDDKIELLLAYHGLLAKWNKAYNLTAVRDPQDMIGRHLLDSLSILPHVEGERILDVGTGPGLPGIPLAICHPEKDITLLDSNGKKTRFLTQSKIELKLSNITPVQSRIEKYEAPLFDAITSRAFATLEDMVNGSIHLLKSGGYFFAMKGVYPEDEIQQLDDRVSVVDCFVLHVPGEEGERHLVKIKKN</sequence>
<gene>
    <name evidence="6" type="primary">rsmG</name>
    <name evidence="7" type="ORF">RED65_08519</name>
</gene>
<comment type="similarity">
    <text evidence="6">Belongs to the methyltransferase superfamily. RNA methyltransferase RsmG family.</text>
</comment>
<comment type="caution">
    <text evidence="6">Lacks conserved residue(s) required for the propagation of feature annotation.</text>
</comment>
<keyword evidence="8" id="KW-1185">Reference proteome</keyword>
<dbReference type="PANTHER" id="PTHR31760:SF0">
    <property type="entry name" value="S-ADENOSYL-L-METHIONINE-DEPENDENT METHYLTRANSFERASES SUPERFAMILY PROTEIN"/>
    <property type="match status" value="1"/>
</dbReference>
<evidence type="ECO:0000256" key="2">
    <source>
        <dbReference type="ARBA" id="ARBA00022552"/>
    </source>
</evidence>
<dbReference type="InterPro" id="IPR029063">
    <property type="entry name" value="SAM-dependent_MTases_sf"/>
</dbReference>
<evidence type="ECO:0000256" key="3">
    <source>
        <dbReference type="ARBA" id="ARBA00022603"/>
    </source>
</evidence>
<dbReference type="RefSeq" id="WP_007019253.1">
    <property type="nucleotide sequence ID" value="NZ_CH724122.1"/>
</dbReference>
<evidence type="ECO:0000256" key="6">
    <source>
        <dbReference type="HAMAP-Rule" id="MF_00074"/>
    </source>
</evidence>
<evidence type="ECO:0000313" key="7">
    <source>
        <dbReference type="EMBL" id="EAT11286.1"/>
    </source>
</evidence>
<dbReference type="HAMAP" id="MF_00074">
    <property type="entry name" value="16SrRNA_methyltr_G"/>
    <property type="match status" value="1"/>
</dbReference>
<name>Q1MZ47_9GAMM</name>
<evidence type="ECO:0000256" key="1">
    <source>
        <dbReference type="ARBA" id="ARBA00022490"/>
    </source>
</evidence>
<feature type="binding site" evidence="6">
    <location>
        <begin position="125"/>
        <end position="126"/>
    </location>
    <ligand>
        <name>S-adenosyl-L-methionine</name>
        <dbReference type="ChEBI" id="CHEBI:59789"/>
    </ligand>
</feature>
<proteinExistence type="inferred from homology"/>
<keyword evidence="4 6" id="KW-0808">Transferase</keyword>
<accession>Q1MZ47</accession>
<evidence type="ECO:0000256" key="4">
    <source>
        <dbReference type="ARBA" id="ARBA00022679"/>
    </source>
</evidence>
<dbReference type="PANTHER" id="PTHR31760">
    <property type="entry name" value="S-ADENOSYL-L-METHIONINE-DEPENDENT METHYLTRANSFERASES SUPERFAMILY PROTEIN"/>
    <property type="match status" value="1"/>
</dbReference>
<dbReference type="NCBIfam" id="TIGR00138">
    <property type="entry name" value="rsmG_gidB"/>
    <property type="match status" value="1"/>
</dbReference>
<keyword evidence="5 6" id="KW-0949">S-adenosyl-L-methionine</keyword>
<dbReference type="AlphaFoldDB" id="Q1MZ47"/>
<evidence type="ECO:0000256" key="5">
    <source>
        <dbReference type="ARBA" id="ARBA00022691"/>
    </source>
</evidence>
<dbReference type="CDD" id="cd02440">
    <property type="entry name" value="AdoMet_MTases"/>
    <property type="match status" value="1"/>
</dbReference>
<feature type="binding site" evidence="6">
    <location>
        <position position="74"/>
    </location>
    <ligand>
        <name>S-adenosyl-L-methionine</name>
        <dbReference type="ChEBI" id="CHEBI:59789"/>
    </ligand>
</feature>
<dbReference type="Pfam" id="PF02527">
    <property type="entry name" value="GidB"/>
    <property type="match status" value="1"/>
</dbReference>
<dbReference type="Proteomes" id="UP000004263">
    <property type="component" value="Unassembled WGS sequence"/>
</dbReference>
<dbReference type="SUPFAM" id="SSF53335">
    <property type="entry name" value="S-adenosyl-L-methionine-dependent methyltransferases"/>
    <property type="match status" value="1"/>
</dbReference>
<comment type="function">
    <text evidence="6">Specifically methylates the N7 position of guanine in position 527 of 16S rRNA.</text>
</comment>
<dbReference type="PIRSF" id="PIRSF003078">
    <property type="entry name" value="GidB"/>
    <property type="match status" value="1"/>
</dbReference>
<keyword evidence="3 6" id="KW-0489">Methyltransferase</keyword>
<dbReference type="EMBL" id="AAQH01000020">
    <property type="protein sequence ID" value="EAT11286.1"/>
    <property type="molecule type" value="Genomic_DNA"/>
</dbReference>
<comment type="subcellular location">
    <subcellularLocation>
        <location evidence="6">Cytoplasm</location>
    </subcellularLocation>
</comment>
<organism evidence="7 8">
    <name type="scientific">Bermanella marisrubri</name>
    <dbReference type="NCBI Taxonomy" id="207949"/>
    <lineage>
        <taxon>Bacteria</taxon>
        <taxon>Pseudomonadati</taxon>
        <taxon>Pseudomonadota</taxon>
        <taxon>Gammaproteobacteria</taxon>
        <taxon>Oceanospirillales</taxon>
        <taxon>Oceanospirillaceae</taxon>
        <taxon>Bermanella</taxon>
    </lineage>
</organism>
<feature type="binding site" evidence="6">
    <location>
        <position position="79"/>
    </location>
    <ligand>
        <name>S-adenosyl-L-methionine</name>
        <dbReference type="ChEBI" id="CHEBI:59789"/>
    </ligand>
</feature>
<comment type="catalytic activity">
    <reaction evidence="6">
        <text>guanosine(527) in 16S rRNA + S-adenosyl-L-methionine = N(7)-methylguanosine(527) in 16S rRNA + S-adenosyl-L-homocysteine</text>
        <dbReference type="Rhea" id="RHEA:42732"/>
        <dbReference type="Rhea" id="RHEA-COMP:10209"/>
        <dbReference type="Rhea" id="RHEA-COMP:10210"/>
        <dbReference type="ChEBI" id="CHEBI:57856"/>
        <dbReference type="ChEBI" id="CHEBI:59789"/>
        <dbReference type="ChEBI" id="CHEBI:74269"/>
        <dbReference type="ChEBI" id="CHEBI:74480"/>
        <dbReference type="EC" id="2.1.1.170"/>
    </reaction>
</comment>
<dbReference type="STRING" id="207949.RED65_08519"/>
<reference evidence="7 8" key="1">
    <citation type="submission" date="2006-03" db="EMBL/GenBank/DDBJ databases">
        <authorList>
            <person name="Pinhassi J."/>
            <person name="Pedros-Alio C."/>
            <person name="Ferriera S."/>
            <person name="Johnson J."/>
            <person name="Kravitz S."/>
            <person name="Halpern A."/>
            <person name="Remington K."/>
            <person name="Beeson K."/>
            <person name="Tran B."/>
            <person name="Rogers Y.-H."/>
            <person name="Friedman R."/>
            <person name="Venter J.C."/>
        </authorList>
    </citation>
    <scope>NUCLEOTIDE SEQUENCE [LARGE SCALE GENOMIC DNA]</scope>
    <source>
        <strain evidence="7 8">RED65</strain>
    </source>
</reference>
<keyword evidence="2 6" id="KW-0698">rRNA processing</keyword>
<dbReference type="GO" id="GO:0070043">
    <property type="term" value="F:rRNA (guanine-N7-)-methyltransferase activity"/>
    <property type="evidence" value="ECO:0007669"/>
    <property type="project" value="UniProtKB-UniRule"/>
</dbReference>
<dbReference type="Gene3D" id="3.40.50.150">
    <property type="entry name" value="Vaccinia Virus protein VP39"/>
    <property type="match status" value="1"/>
</dbReference>
<dbReference type="GO" id="GO:0005829">
    <property type="term" value="C:cytosol"/>
    <property type="evidence" value="ECO:0007669"/>
    <property type="project" value="TreeGrafter"/>
</dbReference>
<keyword evidence="1 6" id="KW-0963">Cytoplasm</keyword>
<feature type="binding site" evidence="6">
    <location>
        <position position="139"/>
    </location>
    <ligand>
        <name>S-adenosyl-L-methionine</name>
        <dbReference type="ChEBI" id="CHEBI:59789"/>
    </ligand>
</feature>
<protein>
    <recommendedName>
        <fullName evidence="6">Ribosomal RNA small subunit methyltransferase G</fullName>
        <ecNumber evidence="6">2.1.1.170</ecNumber>
    </recommendedName>
    <alternativeName>
        <fullName evidence="6">16S rRNA 7-methylguanosine methyltransferase</fullName>
        <shortName evidence="6">16S rRNA m7G methyltransferase</shortName>
    </alternativeName>
</protein>
<dbReference type="EC" id="2.1.1.170" evidence="6"/>
<comment type="caution">
    <text evidence="7">The sequence shown here is derived from an EMBL/GenBank/DDBJ whole genome shotgun (WGS) entry which is preliminary data.</text>
</comment>